<evidence type="ECO:0000256" key="1">
    <source>
        <dbReference type="SAM" id="SignalP"/>
    </source>
</evidence>
<keyword evidence="3" id="KW-1185">Reference proteome</keyword>
<dbReference type="Proteomes" id="UP000029549">
    <property type="component" value="Unassembled WGS sequence"/>
</dbReference>
<keyword evidence="1" id="KW-0732">Signal</keyword>
<evidence type="ECO:0000313" key="3">
    <source>
        <dbReference type="Proteomes" id="UP000029549"/>
    </source>
</evidence>
<dbReference type="EMBL" id="AWTP01000141">
    <property type="protein sequence ID" value="KGH06887.1"/>
    <property type="molecule type" value="Genomic_DNA"/>
</dbReference>
<organism evidence="2 3">
    <name type="scientific">Comamonas thiooxydans</name>
    <dbReference type="NCBI Taxonomy" id="363952"/>
    <lineage>
        <taxon>Bacteria</taxon>
        <taxon>Pseudomonadati</taxon>
        <taxon>Pseudomonadota</taxon>
        <taxon>Betaproteobacteria</taxon>
        <taxon>Burkholderiales</taxon>
        <taxon>Comamonadaceae</taxon>
        <taxon>Comamonas</taxon>
    </lineage>
</organism>
<dbReference type="AlphaFoldDB" id="A0A0E3CCK0"/>
<gene>
    <name evidence="2" type="ORF">P608_21790</name>
</gene>
<name>A0A0E3CCK0_9BURK</name>
<comment type="caution">
    <text evidence="2">The sequence shown here is derived from an EMBL/GenBank/DDBJ whole genome shotgun (WGS) entry which is preliminary data.</text>
</comment>
<evidence type="ECO:0008006" key="4">
    <source>
        <dbReference type="Google" id="ProtNLM"/>
    </source>
</evidence>
<feature type="signal peptide" evidence="1">
    <location>
        <begin position="1"/>
        <end position="22"/>
    </location>
</feature>
<protein>
    <recommendedName>
        <fullName evidence="4">Integrating conjugative element protein</fullName>
    </recommendedName>
</protein>
<feature type="chain" id="PRO_5002409634" description="Integrating conjugative element protein" evidence="1">
    <location>
        <begin position="23"/>
        <end position="177"/>
    </location>
</feature>
<reference evidence="2 3" key="1">
    <citation type="submission" date="2013-09" db="EMBL/GenBank/DDBJ databases">
        <title>High correlation between genotypes and phenotypes of environmental bacteria Comamonas testosteroni strains.</title>
        <authorList>
            <person name="Liu L."/>
            <person name="Zhu W."/>
            <person name="Xia X."/>
            <person name="Xu B."/>
            <person name="Luo M."/>
            <person name="Wang G."/>
        </authorList>
    </citation>
    <scope>NUCLEOTIDE SEQUENCE [LARGE SCALE GENOMIC DNA]</scope>
    <source>
        <strain evidence="2 3">DF2</strain>
    </source>
</reference>
<sequence length="177" mass="19691">MMKKTAFIATVVALQLSTGALAQLRTGRTAEASSLPSTTQQGRSQLDETARAVQQMWGLTADEMQRAKVLSLGPRANFSVKELSPLEVLGIHARNDAERRQYAERMARIFHQDVERSILWDREMQAAMARLYPNEPMVNYDGLPRVQSSVGAADMLNVPRTQIIERASPAPANRGKR</sequence>
<proteinExistence type="predicted"/>
<evidence type="ECO:0000313" key="2">
    <source>
        <dbReference type="EMBL" id="KGH06887.1"/>
    </source>
</evidence>
<accession>A0A0E3CCK0</accession>